<dbReference type="PROSITE" id="PS51450">
    <property type="entry name" value="LRR"/>
    <property type="match status" value="2"/>
</dbReference>
<dbReference type="SUPFAM" id="SSF48403">
    <property type="entry name" value="Ankyrin repeat"/>
    <property type="match status" value="1"/>
</dbReference>
<reference evidence="16" key="1">
    <citation type="submission" date="2016-04" db="UniProtKB">
        <authorList>
            <consortium name="WormBaseParasite"/>
        </authorList>
    </citation>
    <scope>IDENTIFICATION</scope>
</reference>
<dbReference type="Gene3D" id="3.80.10.10">
    <property type="entry name" value="Ribonuclease Inhibitor"/>
    <property type="match status" value="2"/>
</dbReference>
<dbReference type="InterPro" id="IPR000719">
    <property type="entry name" value="Prot_kinase_dom"/>
</dbReference>
<dbReference type="WBParaSite" id="HNAJ_0000172001-mRNA-1">
    <property type="protein sequence ID" value="HNAJ_0000172001-mRNA-1"/>
    <property type="gene ID" value="HNAJ_0000172001"/>
</dbReference>
<dbReference type="InterPro" id="IPR020859">
    <property type="entry name" value="ROC"/>
</dbReference>
<dbReference type="InterPro" id="IPR003591">
    <property type="entry name" value="Leu-rich_rpt_typical-subtyp"/>
</dbReference>
<dbReference type="PROSITE" id="PS00108">
    <property type="entry name" value="PROTEIN_KINASE_ST"/>
    <property type="match status" value="1"/>
</dbReference>
<evidence type="ECO:0000256" key="3">
    <source>
        <dbReference type="ARBA" id="ARBA00012513"/>
    </source>
</evidence>
<dbReference type="InterPro" id="IPR008271">
    <property type="entry name" value="Ser/Thr_kinase_AS"/>
</dbReference>
<evidence type="ECO:0000256" key="9">
    <source>
        <dbReference type="ARBA" id="ARBA00022777"/>
    </source>
</evidence>
<dbReference type="SUPFAM" id="SSF52540">
    <property type="entry name" value="P-loop containing nucleoside triphosphate hydrolases"/>
    <property type="match status" value="1"/>
</dbReference>
<feature type="region of interest" description="Disordered" evidence="13">
    <location>
        <begin position="41"/>
        <end position="67"/>
    </location>
</feature>
<keyword evidence="5" id="KW-0433">Leucine-rich repeat</keyword>
<dbReference type="InterPro" id="IPR001611">
    <property type="entry name" value="Leu-rich_rpt"/>
</dbReference>
<dbReference type="Gene3D" id="3.40.50.300">
    <property type="entry name" value="P-loop containing nucleotide triphosphate hydrolases"/>
    <property type="match status" value="1"/>
</dbReference>
<feature type="domain" description="Protein kinase" evidence="14">
    <location>
        <begin position="1681"/>
        <end position="2126"/>
    </location>
</feature>
<dbReference type="Pfam" id="PF00069">
    <property type="entry name" value="Pkinase"/>
    <property type="match status" value="1"/>
</dbReference>
<accession>A0A0R3T3W3</accession>
<keyword evidence="9" id="KW-0418">Kinase</keyword>
<keyword evidence="8" id="KW-0547">Nucleotide-binding</keyword>
<evidence type="ECO:0000256" key="12">
    <source>
        <dbReference type="ARBA" id="ARBA00048679"/>
    </source>
</evidence>
<dbReference type="InterPro" id="IPR032675">
    <property type="entry name" value="LRR_dom_sf"/>
</dbReference>
<dbReference type="PANTHER" id="PTHR44329">
    <property type="entry name" value="SERINE/THREONINE-PROTEIN KINASE TNNI3K-RELATED"/>
    <property type="match status" value="1"/>
</dbReference>
<feature type="compositionally biased region" description="Polar residues" evidence="13">
    <location>
        <begin position="53"/>
        <end position="67"/>
    </location>
</feature>
<keyword evidence="10" id="KW-0067">ATP-binding</keyword>
<dbReference type="Gene3D" id="1.10.510.10">
    <property type="entry name" value="Transferase(Phosphotransferase) domain 1"/>
    <property type="match status" value="1"/>
</dbReference>
<feature type="domain" description="Roc" evidence="15">
    <location>
        <begin position="703"/>
        <end position="910"/>
    </location>
</feature>
<feature type="region of interest" description="Disordered" evidence="13">
    <location>
        <begin position="1175"/>
        <end position="1199"/>
    </location>
</feature>
<protein>
    <recommendedName>
        <fullName evidence="3">non-specific serine/threonine protein kinase</fullName>
        <ecNumber evidence="3">2.7.11.1</ecNumber>
    </recommendedName>
</protein>
<evidence type="ECO:0000256" key="13">
    <source>
        <dbReference type="SAM" id="MobiDB-lite"/>
    </source>
</evidence>
<evidence type="ECO:0000256" key="5">
    <source>
        <dbReference type="ARBA" id="ARBA00022614"/>
    </source>
</evidence>
<proteinExistence type="inferred from homology"/>
<dbReference type="GO" id="GO:0004674">
    <property type="term" value="F:protein serine/threonine kinase activity"/>
    <property type="evidence" value="ECO:0007669"/>
    <property type="project" value="UniProtKB-KW"/>
</dbReference>
<comment type="cofactor">
    <cofactor evidence="1">
        <name>Mg(2+)</name>
        <dbReference type="ChEBI" id="CHEBI:18420"/>
    </cofactor>
</comment>
<comment type="similarity">
    <text evidence="2">Belongs to the protein kinase superfamily. TKL Ser/Thr protein kinase family.</text>
</comment>
<evidence type="ECO:0000256" key="4">
    <source>
        <dbReference type="ARBA" id="ARBA00022527"/>
    </source>
</evidence>
<dbReference type="STRING" id="102285.A0A0R3T3W3"/>
<keyword evidence="7" id="KW-0677">Repeat</keyword>
<dbReference type="GO" id="GO:0005737">
    <property type="term" value="C:cytoplasm"/>
    <property type="evidence" value="ECO:0007669"/>
    <property type="project" value="UniProtKB-ARBA"/>
</dbReference>
<evidence type="ECO:0000256" key="10">
    <source>
        <dbReference type="ARBA" id="ARBA00022840"/>
    </source>
</evidence>
<name>A0A0R3T3W3_RODNA</name>
<evidence type="ECO:0000256" key="1">
    <source>
        <dbReference type="ARBA" id="ARBA00001946"/>
    </source>
</evidence>
<dbReference type="Pfam" id="PF16095">
    <property type="entry name" value="COR-A"/>
    <property type="match status" value="1"/>
</dbReference>
<dbReference type="SMART" id="SM00369">
    <property type="entry name" value="LRR_TYP"/>
    <property type="match status" value="5"/>
</dbReference>
<evidence type="ECO:0000256" key="7">
    <source>
        <dbReference type="ARBA" id="ARBA00022737"/>
    </source>
</evidence>
<evidence type="ECO:0000256" key="2">
    <source>
        <dbReference type="ARBA" id="ARBA00005843"/>
    </source>
</evidence>
<dbReference type="PROSITE" id="PS50011">
    <property type="entry name" value="PROTEIN_KINASE_DOM"/>
    <property type="match status" value="1"/>
</dbReference>
<dbReference type="PANTHER" id="PTHR44329:SF288">
    <property type="entry name" value="MITOGEN-ACTIVATED PROTEIN KINASE KINASE KINASE 20"/>
    <property type="match status" value="1"/>
</dbReference>
<comment type="catalytic activity">
    <reaction evidence="12">
        <text>L-seryl-[protein] + ATP = O-phospho-L-seryl-[protein] + ADP + H(+)</text>
        <dbReference type="Rhea" id="RHEA:17989"/>
        <dbReference type="Rhea" id="RHEA-COMP:9863"/>
        <dbReference type="Rhea" id="RHEA-COMP:11604"/>
        <dbReference type="ChEBI" id="CHEBI:15378"/>
        <dbReference type="ChEBI" id="CHEBI:29999"/>
        <dbReference type="ChEBI" id="CHEBI:30616"/>
        <dbReference type="ChEBI" id="CHEBI:83421"/>
        <dbReference type="ChEBI" id="CHEBI:456216"/>
        <dbReference type="EC" id="2.7.11.1"/>
    </reaction>
</comment>
<evidence type="ECO:0000256" key="8">
    <source>
        <dbReference type="ARBA" id="ARBA00022741"/>
    </source>
</evidence>
<dbReference type="SMART" id="SM00248">
    <property type="entry name" value="ANK"/>
    <property type="match status" value="2"/>
</dbReference>
<evidence type="ECO:0000256" key="11">
    <source>
        <dbReference type="ARBA" id="ARBA00047899"/>
    </source>
</evidence>
<evidence type="ECO:0000259" key="15">
    <source>
        <dbReference type="PROSITE" id="PS51424"/>
    </source>
</evidence>
<evidence type="ECO:0000259" key="14">
    <source>
        <dbReference type="PROSITE" id="PS50011"/>
    </source>
</evidence>
<dbReference type="Pfam" id="PF00560">
    <property type="entry name" value="LRR_1"/>
    <property type="match status" value="1"/>
</dbReference>
<comment type="catalytic activity">
    <reaction evidence="11">
        <text>L-threonyl-[protein] + ATP = O-phospho-L-threonyl-[protein] + ADP + H(+)</text>
        <dbReference type="Rhea" id="RHEA:46608"/>
        <dbReference type="Rhea" id="RHEA-COMP:11060"/>
        <dbReference type="Rhea" id="RHEA-COMP:11605"/>
        <dbReference type="ChEBI" id="CHEBI:15378"/>
        <dbReference type="ChEBI" id="CHEBI:30013"/>
        <dbReference type="ChEBI" id="CHEBI:30616"/>
        <dbReference type="ChEBI" id="CHEBI:61977"/>
        <dbReference type="ChEBI" id="CHEBI:456216"/>
        <dbReference type="EC" id="2.7.11.1"/>
    </reaction>
</comment>
<dbReference type="InterPro" id="IPR027417">
    <property type="entry name" value="P-loop_NTPase"/>
</dbReference>
<dbReference type="SUPFAM" id="SSF56112">
    <property type="entry name" value="Protein kinase-like (PK-like)"/>
    <property type="match status" value="1"/>
</dbReference>
<keyword evidence="4" id="KW-0723">Serine/threonine-protein kinase</keyword>
<dbReference type="GO" id="GO:0005525">
    <property type="term" value="F:GTP binding"/>
    <property type="evidence" value="ECO:0007669"/>
    <property type="project" value="UniProtKB-KW"/>
</dbReference>
<dbReference type="InterPro" id="IPR051681">
    <property type="entry name" value="Ser/Thr_Kinases-Pseudokinases"/>
</dbReference>
<dbReference type="EC" id="2.7.11.1" evidence="3"/>
<sequence>LDLVDDCDLTPLLISAFYGHIDCVCALLDYPCDDMTEIAASDVPDEGDEGGQEQLSTHQQEGDHSPSNSYSICLVNVLKTAAMKWYFRLDGSNTLVIRSMRQNLGKHFIGASFNCLHLAILTGNVDLLECLLTYVREDSEVYGGWLSEALLSQKSGDLSSKWVVENPEPLANSDSAGLLCSPVGLACCLDDVDCVDQSLISDILHLLSTVQNRKSSSSNKLLHYLLDRQRFHLVGGVLYQQKWGGNHNIIDWSNRRLYEHLSAESRDPEVFSTLVSDWLSWSPLDTITKLTLSNNALCCLPMCLLTQLPSLEELDLSRNLITELLSQSQLEEYAKALSITVLAPNLTRLDLSNNSLSAIPPWIFGTIGAKSNPTFAPRLSILRLCENKLQSVPRQMWLARRLQCLDLSANSIGKLPCATVEEILSAASLRLDSSDETVDLTSERAISCLPIIPNGVKVMTLLKSDKDLAIPSSSSVSVSNLTTTINRHHWTGGLLHLWLQGNRLVRLPLSEIQPNTSRRSSHEMRSVDVGLHLLAPALTSLDVSGNQLFGPLPPPSRFPPNLGGSGLSDTHLWFPELTSLDLSGNVELKSLSPSVCRLEKLSSLELDGCCALAELPSDLWRLSKLKSLTLFNTPAYDKLVHDIRAEEVVQRQRHKLHQQHRGKGSRGRGFHVPISPITLSKSADLPILNTKTILEHLKSLPRSSKPYDKVRLMLIGSRSVGKTSLLRALLRCEDQDQSIVESENPALLTITPLRITRKCPSDRPINEWTESVEFGVWDFQTPSGRGDEAEGVLSAVQQFLMTKSTIYVVVWSATDAPDGLHTLAKHLVDIQTRAPNAPVALVTTHDDLPSCMASNVSEIIDRCFIHSSDPSAMGFSQQIFGRFNINPTDLNDYNNLSEIHQLATSIHSAANLLKPPFRKPLIGTKYEPGRQRFLSYSVPLVYHELEGVIRDLAKDLRVAGIPPIVSFEDFVNEVNIRFHETSTSSGLESEEVIRSALIFLHEVGFLQYFANLSQAIVLDPLWLCDLLLRLLISGTEVQSIRAGVLNLSRLKDLLISSDIQSVPVAPEKSEDIDRFMHRFQHLEVSFAMTYLVGLLGKFELGAPLDSQHLLVPVLLPMRKLADFNWKISDAPNRQIRITPLNTADTNQRQSGIEAFLKDSDPLDCSVYTLPRGTRPKKFIEPQLPPPIAEDSSESSASSMESSKKHGIFAKLASNLVPKALRGHKHKTTGSSVPSPSIVFDRGDKLRQAAFRRGSALPPDHLQVPSWICQAAPSAHEVLRVYALSYVPAGFWTRLITRLLTDSDLNVICGHLYNLSTVAPELRASLLSLENRSSSTGTLQCGWNLSRMGIQLTLAGGALPVFTLEQVGNRVSFATASIEETEIAMEANESIRLGDFDLREIGLEKGDSTFVDERSALGGLDEADFRAWNLYLMRLPTGCGEEFREHLRGVEVEQAEKSGLIVESFESRVLLVHFADDFAKYCLIQLHMPSFSIQWPAYQDPSKSAHDNGFSTYCLQPDRRILTQILTKIVHHIDCLLEDWYPDLGTRFSQSNNGEYLIHRVIPCTDCVQDASFRLRQTEDLRDAVSSLDSVLSGESNDSRESESDLVKQFKNSSNIVYGILVEELVHWLLTPARNQESLDQATSVEILPCPMHSHTTYNGISAPDLLFDDVRTEMRISGGKATLEKFLGRGAFGSVFAGSAFLSSASTPNVPGPNDSLLNLVKVPVGVKIFSPINPTEVGIRLCDWQPFTDKVDLEDDSKGVSLDSRTSKTGTSDLGVALALYKQEKRRWSFQPVESCFTAYQELRSELAVLMRVGDDDSPLSICNYQSGCFSAPHDSSTLLRSHGSIRLSRRGTLKRSSAKSANRPKLFSFNFRGPSEQIIARHLLTYLGVVSPRPLTLLLPLAPKGSLSDWMEEMKCSYEIEGVYPVHQNTLTSVIHQAATALAYLHQVRIVYRDLKPDNILVWHMPPPITFNSNLPKSGTLRNSYSHRLNHPSSEVRVVLSDFGVSRWRASLDGCRGYVGTPGFMAPEVLASLGEDTYTHKVDIYALGILMSSIATFQLPYHGFTNLRFQLNQHILSRGRPDIPAKIKSHCSIPYLDLMSLCWSHEPQQRPEASSIVKVTQSTLPPPHLSTPPSTISLDSGNRRCLRQTGLPMTVDTGFGQIRNVMRVDAVEVVTCAVIDSEDRIWIGGYSSQTDSDGLNISGDAFFSRSTSSNRIGRLFALMADGTTSQCVLACSWFHRNYEDCDHLPKPSPLPINLLGEGYPVAVAVDDGDRLWCVDCVGRLMIFSISTLSLIASTSLLKGSHNPMDGDCILMFPADKYTMILIFSTGWICSVHLTPETPNSASAILVPWHLNTLHQNRRIKQSSGSCLYLCGARQIFYGFSFIWLGGTSNNLAEYQRLPNTEAWQQTSTWKASISNDTEIGPLPLTTKRPSSAPHGCGRLCDKSPAVTCITSSWSIGADERCPQRVWTSSYPVGEIVCWSVRTRAPLQSIKLDFDGGNLHVQDITATDFPDIVSSIGSVEQLLFTAKHGFLLVGTSRGALLKILWPIYDDKTGGNIDADDDSCSDVSSLSSGRLASNRTITARVLRLHRGPAERCFNLLSEHRSLGRGFIHPIYKCLEDVARSDVANYECGYFFISLLPKDDDFDYGCDTND</sequence>
<dbReference type="InterPro" id="IPR002110">
    <property type="entry name" value="Ankyrin_rpt"/>
</dbReference>
<dbReference type="GO" id="GO:0009966">
    <property type="term" value="P:regulation of signal transduction"/>
    <property type="evidence" value="ECO:0007669"/>
    <property type="project" value="UniProtKB-ARBA"/>
</dbReference>
<dbReference type="SUPFAM" id="SSF52058">
    <property type="entry name" value="L domain-like"/>
    <property type="match status" value="1"/>
</dbReference>
<dbReference type="InterPro" id="IPR011009">
    <property type="entry name" value="Kinase-like_dom_sf"/>
</dbReference>
<dbReference type="SMART" id="SM00220">
    <property type="entry name" value="S_TKc"/>
    <property type="match status" value="1"/>
</dbReference>
<organism evidence="16">
    <name type="scientific">Rodentolepis nana</name>
    <name type="common">Dwarf tapeworm</name>
    <name type="synonym">Hymenolepis nana</name>
    <dbReference type="NCBI Taxonomy" id="102285"/>
    <lineage>
        <taxon>Eukaryota</taxon>
        <taxon>Metazoa</taxon>
        <taxon>Spiralia</taxon>
        <taxon>Lophotrochozoa</taxon>
        <taxon>Platyhelminthes</taxon>
        <taxon>Cestoda</taxon>
        <taxon>Eucestoda</taxon>
        <taxon>Cyclophyllidea</taxon>
        <taxon>Hymenolepididae</taxon>
        <taxon>Rodentolepis</taxon>
    </lineage>
</organism>
<dbReference type="InterPro" id="IPR032171">
    <property type="entry name" value="COR-A"/>
</dbReference>
<dbReference type="PROSITE" id="PS51424">
    <property type="entry name" value="ROC"/>
    <property type="match status" value="1"/>
</dbReference>
<dbReference type="InterPro" id="IPR036770">
    <property type="entry name" value="Ankyrin_rpt-contain_sf"/>
</dbReference>
<evidence type="ECO:0000256" key="6">
    <source>
        <dbReference type="ARBA" id="ARBA00022679"/>
    </source>
</evidence>
<evidence type="ECO:0000313" key="16">
    <source>
        <dbReference type="WBParaSite" id="HNAJ_0000172001-mRNA-1"/>
    </source>
</evidence>
<dbReference type="GO" id="GO:0005524">
    <property type="term" value="F:ATP binding"/>
    <property type="evidence" value="ECO:0007669"/>
    <property type="project" value="UniProtKB-KW"/>
</dbReference>
<keyword evidence="6" id="KW-0808">Transferase</keyword>